<accession>A0A9R0EA95</accession>
<sequence>MSRTPGEHSNSVPDLTSENITRRKRGYNDDLTEALDQFSYKMIEKWNELKLEFTQEISEIKDSLKNLNETTNELKSEINHIREEYTRMQKTVQNLDIQQNDTQKEVMSLQKSMQYHSDEQDDLKKKTELHAKNIQIISTQLEDVRCQNNKLKSELNEREQRDRLLNIEIVGVPELKDEDLSGIILQLGKRTSLDIKIEDIVRVNRVTPISKQDGRPKHIVAKLSTRQLKDNLISQTRKCRVTTSDLNIPGKVSPVFVNEHLTVSNKSLLKKTKEAAKLKEYQYTWIKNCRIFVRKAATLPAIPIKEEEDLRKIV</sequence>
<keyword evidence="1" id="KW-0175">Coiled coil</keyword>
<evidence type="ECO:0000256" key="2">
    <source>
        <dbReference type="SAM" id="MobiDB-lite"/>
    </source>
</evidence>
<feature type="compositionally biased region" description="Polar residues" evidence="2">
    <location>
        <begin position="1"/>
        <end position="19"/>
    </location>
</feature>
<dbReference type="Gene3D" id="3.30.70.1820">
    <property type="entry name" value="L1 transposable element, RRM domain"/>
    <property type="match status" value="1"/>
</dbReference>
<evidence type="ECO:0000256" key="1">
    <source>
        <dbReference type="SAM" id="Coils"/>
    </source>
</evidence>
<dbReference type="OrthoDB" id="7414876at2759"/>
<evidence type="ECO:0000313" key="5">
    <source>
        <dbReference type="RefSeq" id="XP_050561584.1"/>
    </source>
</evidence>
<protein>
    <submittedName>
        <fullName evidence="5">Uncharacterized protein LOC126912621</fullName>
    </submittedName>
</protein>
<evidence type="ECO:0000313" key="4">
    <source>
        <dbReference type="Proteomes" id="UP000829999"/>
    </source>
</evidence>
<name>A0A9R0EA95_SPOFR</name>
<feature type="domain" description="FP protein C-terminal" evidence="3">
    <location>
        <begin position="262"/>
        <end position="314"/>
    </location>
</feature>
<evidence type="ECO:0000259" key="3">
    <source>
        <dbReference type="Pfam" id="PF25298"/>
    </source>
</evidence>
<feature type="region of interest" description="Disordered" evidence="2">
    <location>
        <begin position="1"/>
        <end position="23"/>
    </location>
</feature>
<dbReference type="AlphaFoldDB" id="A0A9R0EA95"/>
<dbReference type="Pfam" id="PF25298">
    <property type="entry name" value="Baculo_FP_2nd"/>
    <property type="match status" value="1"/>
</dbReference>
<proteinExistence type="predicted"/>
<feature type="coiled-coil region" evidence="1">
    <location>
        <begin position="134"/>
        <end position="161"/>
    </location>
</feature>
<dbReference type="RefSeq" id="XP_050561584.1">
    <property type="nucleotide sequence ID" value="XM_050705627.1"/>
</dbReference>
<dbReference type="Proteomes" id="UP000829999">
    <property type="component" value="Chromosome 27"/>
</dbReference>
<feature type="coiled-coil region" evidence="1">
    <location>
        <begin position="50"/>
        <end position="98"/>
    </location>
</feature>
<reference evidence="5" key="1">
    <citation type="submission" date="2025-08" db="UniProtKB">
        <authorList>
            <consortium name="RefSeq"/>
        </authorList>
    </citation>
    <scope>IDENTIFICATION</scope>
    <source>
        <tissue evidence="5">Whole larval tissue</tissue>
    </source>
</reference>
<keyword evidence="4" id="KW-1185">Reference proteome</keyword>
<dbReference type="Gene3D" id="6.10.250.3110">
    <property type="match status" value="1"/>
</dbReference>
<dbReference type="InterPro" id="IPR057251">
    <property type="entry name" value="FP_C"/>
</dbReference>
<gene>
    <name evidence="5" type="primary">LOC126912621</name>
</gene>
<organism evidence="4 5">
    <name type="scientific">Spodoptera frugiperda</name>
    <name type="common">Fall armyworm</name>
    <dbReference type="NCBI Taxonomy" id="7108"/>
    <lineage>
        <taxon>Eukaryota</taxon>
        <taxon>Metazoa</taxon>
        <taxon>Ecdysozoa</taxon>
        <taxon>Arthropoda</taxon>
        <taxon>Hexapoda</taxon>
        <taxon>Insecta</taxon>
        <taxon>Pterygota</taxon>
        <taxon>Neoptera</taxon>
        <taxon>Endopterygota</taxon>
        <taxon>Lepidoptera</taxon>
        <taxon>Glossata</taxon>
        <taxon>Ditrysia</taxon>
        <taxon>Noctuoidea</taxon>
        <taxon>Noctuidae</taxon>
        <taxon>Amphipyrinae</taxon>
        <taxon>Spodoptera</taxon>
    </lineage>
</organism>
<dbReference type="GeneID" id="126912621"/>